<evidence type="ECO:0000256" key="3">
    <source>
        <dbReference type="SAM" id="MobiDB-lite"/>
    </source>
</evidence>
<proteinExistence type="predicted"/>
<feature type="region of interest" description="Disordered" evidence="3">
    <location>
        <begin position="50"/>
        <end position="134"/>
    </location>
</feature>
<organism evidence="6 7">
    <name type="scientific">Meganyctiphanes norvegica</name>
    <name type="common">Northern krill</name>
    <name type="synonym">Thysanopoda norvegica</name>
    <dbReference type="NCBI Taxonomy" id="48144"/>
    <lineage>
        <taxon>Eukaryota</taxon>
        <taxon>Metazoa</taxon>
        <taxon>Ecdysozoa</taxon>
        <taxon>Arthropoda</taxon>
        <taxon>Crustacea</taxon>
        <taxon>Multicrustacea</taxon>
        <taxon>Malacostraca</taxon>
        <taxon>Eumalacostraca</taxon>
        <taxon>Eucarida</taxon>
        <taxon>Euphausiacea</taxon>
        <taxon>Euphausiidae</taxon>
        <taxon>Meganyctiphanes</taxon>
    </lineage>
</organism>
<dbReference type="GO" id="GO:0008623">
    <property type="term" value="C:CHRAC"/>
    <property type="evidence" value="ECO:0007669"/>
    <property type="project" value="TreeGrafter"/>
</dbReference>
<dbReference type="Pfam" id="PF15612">
    <property type="entry name" value="WHIM1"/>
    <property type="match status" value="1"/>
</dbReference>
<evidence type="ECO:0000259" key="5">
    <source>
        <dbReference type="Pfam" id="PF15613"/>
    </source>
</evidence>
<dbReference type="GO" id="GO:0045740">
    <property type="term" value="P:positive regulation of DNA replication"/>
    <property type="evidence" value="ECO:0007669"/>
    <property type="project" value="TreeGrafter"/>
</dbReference>
<comment type="subcellular location">
    <subcellularLocation>
        <location evidence="1">Nucleus</location>
    </subcellularLocation>
</comment>
<feature type="compositionally biased region" description="Acidic residues" evidence="3">
    <location>
        <begin position="97"/>
        <end position="112"/>
    </location>
</feature>
<dbReference type="PANTHER" id="PTHR46510">
    <property type="entry name" value="BROMODOMAIN ADJACENT TO ZINC FINGER DOMAIN PROTEIN 1A"/>
    <property type="match status" value="1"/>
</dbReference>
<dbReference type="EMBL" id="CAXKWB010015770">
    <property type="protein sequence ID" value="CAL4114387.1"/>
    <property type="molecule type" value="Genomic_DNA"/>
</dbReference>
<evidence type="ECO:0000256" key="1">
    <source>
        <dbReference type="ARBA" id="ARBA00004123"/>
    </source>
</evidence>
<protein>
    <submittedName>
        <fullName evidence="6">Uncharacterized protein</fullName>
    </submittedName>
</protein>
<keyword evidence="7" id="KW-1185">Reference proteome</keyword>
<dbReference type="Proteomes" id="UP001497623">
    <property type="component" value="Unassembled WGS sequence"/>
</dbReference>
<dbReference type="GO" id="GO:0031445">
    <property type="term" value="P:regulation of heterochromatin formation"/>
    <property type="evidence" value="ECO:0007669"/>
    <property type="project" value="TreeGrafter"/>
</dbReference>
<feature type="compositionally biased region" description="Basic and acidic residues" evidence="3">
    <location>
        <begin position="113"/>
        <end position="134"/>
    </location>
</feature>
<comment type="caution">
    <text evidence="6">The sequence shown here is derived from an EMBL/GenBank/DDBJ whole genome shotgun (WGS) entry which is preliminary data.</text>
</comment>
<feature type="domain" description="WHIM1" evidence="4">
    <location>
        <begin position="1"/>
        <end position="25"/>
    </location>
</feature>
<dbReference type="GO" id="GO:0006355">
    <property type="term" value="P:regulation of DNA-templated transcription"/>
    <property type="evidence" value="ECO:0007669"/>
    <property type="project" value="TreeGrafter"/>
</dbReference>
<evidence type="ECO:0000256" key="2">
    <source>
        <dbReference type="ARBA" id="ARBA00023242"/>
    </source>
</evidence>
<dbReference type="InterPro" id="IPR047171">
    <property type="entry name" value="BAZ1A"/>
</dbReference>
<feature type="region of interest" description="Disordered" evidence="3">
    <location>
        <begin position="175"/>
        <end position="207"/>
    </location>
</feature>
<gene>
    <name evidence="6" type="ORF">MNOR_LOCUS20411</name>
</gene>
<dbReference type="InterPro" id="IPR028942">
    <property type="entry name" value="WHIM1_dom"/>
</dbReference>
<keyword evidence="2" id="KW-0539">Nucleus</keyword>
<reference evidence="6 7" key="1">
    <citation type="submission" date="2024-05" db="EMBL/GenBank/DDBJ databases">
        <authorList>
            <person name="Wallberg A."/>
        </authorList>
    </citation>
    <scope>NUCLEOTIDE SEQUENCE [LARGE SCALE GENOMIC DNA]</scope>
</reference>
<dbReference type="PANTHER" id="PTHR46510:SF1">
    <property type="entry name" value="BROMODOMAIN ADJACENT TO ZINC FINGER DOMAIN PROTEIN 1A"/>
    <property type="match status" value="1"/>
</dbReference>
<feature type="domain" description="WHIM2" evidence="5">
    <location>
        <begin position="150"/>
        <end position="179"/>
    </location>
</feature>
<dbReference type="GO" id="GO:0006338">
    <property type="term" value="P:chromatin remodeling"/>
    <property type="evidence" value="ECO:0007669"/>
    <property type="project" value="InterPro"/>
</dbReference>
<accession>A0AAV2R6X3</accession>
<dbReference type="GO" id="GO:0003677">
    <property type="term" value="F:DNA binding"/>
    <property type="evidence" value="ECO:0007669"/>
    <property type="project" value="TreeGrafter"/>
</dbReference>
<feature type="non-terminal residue" evidence="6">
    <location>
        <position position="207"/>
    </location>
</feature>
<name>A0AAV2R6X3_MEGNR</name>
<evidence type="ECO:0000313" key="6">
    <source>
        <dbReference type="EMBL" id="CAL4114387.1"/>
    </source>
</evidence>
<dbReference type="InterPro" id="IPR028941">
    <property type="entry name" value="WHIM2_dom"/>
</dbReference>
<feature type="non-terminal residue" evidence="6">
    <location>
        <position position="1"/>
    </location>
</feature>
<evidence type="ECO:0000313" key="7">
    <source>
        <dbReference type="Proteomes" id="UP001497623"/>
    </source>
</evidence>
<dbReference type="GO" id="GO:0000228">
    <property type="term" value="C:nuclear chromosome"/>
    <property type="evidence" value="ECO:0007669"/>
    <property type="project" value="TreeGrafter"/>
</dbReference>
<sequence length="207" mass="24303">EQKLKVLNVLVGQILTYASVRDILEENIEKLKEAKNNLRQHKWEILRKEKEEDAARIQEKRDKKQKEREKFLKEMEKRAAEAGGAVVNGDVSKEKEEPEEEEMEEEEEDEEEKAERLEREEKKKERAKSEHLKKETELIKQMLDMASGINLASLGQDRAYRRYWVFGNIPGLFIEDNEQNPGLCRDSPTPYKPNLNPTESPELLKQV</sequence>
<evidence type="ECO:0000259" key="4">
    <source>
        <dbReference type="Pfam" id="PF15612"/>
    </source>
</evidence>
<feature type="compositionally biased region" description="Basic and acidic residues" evidence="3">
    <location>
        <begin position="50"/>
        <end position="80"/>
    </location>
</feature>
<dbReference type="AlphaFoldDB" id="A0AAV2R6X3"/>
<dbReference type="Pfam" id="PF15613">
    <property type="entry name" value="WSD"/>
    <property type="match status" value="1"/>
</dbReference>